<evidence type="ECO:0000256" key="7">
    <source>
        <dbReference type="SAM" id="MobiDB-lite"/>
    </source>
</evidence>
<dbReference type="NCBIfam" id="TIGR00597">
    <property type="entry name" value="rad10"/>
    <property type="match status" value="1"/>
</dbReference>
<keyword evidence="5" id="KW-0234">DNA repair</keyword>
<dbReference type="GO" id="GO:0006312">
    <property type="term" value="P:mitotic recombination"/>
    <property type="evidence" value="ECO:0007669"/>
    <property type="project" value="TreeGrafter"/>
</dbReference>
<dbReference type="OrthoDB" id="10262814at2759"/>
<dbReference type="GO" id="GO:0003697">
    <property type="term" value="F:single-stranded DNA binding"/>
    <property type="evidence" value="ECO:0007669"/>
    <property type="project" value="TreeGrafter"/>
</dbReference>
<feature type="compositionally biased region" description="Acidic residues" evidence="7">
    <location>
        <begin position="450"/>
        <end position="465"/>
    </location>
</feature>
<dbReference type="GO" id="GO:0070914">
    <property type="term" value="P:UV-damage excision repair"/>
    <property type="evidence" value="ECO:0007669"/>
    <property type="project" value="TreeGrafter"/>
</dbReference>
<evidence type="ECO:0000256" key="1">
    <source>
        <dbReference type="ARBA" id="ARBA00004123"/>
    </source>
</evidence>
<feature type="region of interest" description="Disordered" evidence="7">
    <location>
        <begin position="1"/>
        <end position="101"/>
    </location>
</feature>
<dbReference type="Proteomes" id="UP000279259">
    <property type="component" value="Unassembled WGS sequence"/>
</dbReference>
<evidence type="ECO:0000313" key="10">
    <source>
        <dbReference type="Proteomes" id="UP000279259"/>
    </source>
</evidence>
<organism evidence="9 10">
    <name type="scientific">Saitozyma podzolica</name>
    <dbReference type="NCBI Taxonomy" id="1890683"/>
    <lineage>
        <taxon>Eukaryota</taxon>
        <taxon>Fungi</taxon>
        <taxon>Dikarya</taxon>
        <taxon>Basidiomycota</taxon>
        <taxon>Agaricomycotina</taxon>
        <taxon>Tremellomycetes</taxon>
        <taxon>Tremellales</taxon>
        <taxon>Trimorphomycetaceae</taxon>
        <taxon>Saitozyma</taxon>
    </lineage>
</organism>
<dbReference type="InterPro" id="IPR011335">
    <property type="entry name" value="Restrct_endonuc-II-like"/>
</dbReference>
<dbReference type="PANTHER" id="PTHR12749">
    <property type="entry name" value="EXCISION REPAIR CROSS-COMPLEMENTING 1 ERCC1"/>
    <property type="match status" value="1"/>
</dbReference>
<comment type="subcellular location">
    <subcellularLocation>
        <location evidence="1">Nucleus</location>
    </subcellularLocation>
</comment>
<dbReference type="InterPro" id="IPR004579">
    <property type="entry name" value="ERCC1/RAD10/SWI10"/>
</dbReference>
<keyword evidence="6" id="KW-0539">Nucleus</keyword>
<dbReference type="GO" id="GO:0000110">
    <property type="term" value="C:nucleotide-excision repair factor 1 complex"/>
    <property type="evidence" value="ECO:0007669"/>
    <property type="project" value="TreeGrafter"/>
</dbReference>
<dbReference type="Gene3D" id="3.40.50.10130">
    <property type="match status" value="1"/>
</dbReference>
<feature type="compositionally biased region" description="Acidic residues" evidence="7">
    <location>
        <begin position="397"/>
        <end position="411"/>
    </location>
</feature>
<dbReference type="InterPro" id="IPR010994">
    <property type="entry name" value="RuvA_2-like"/>
</dbReference>
<keyword evidence="4" id="KW-0238">DNA-binding</keyword>
<dbReference type="SUPFAM" id="SSF47781">
    <property type="entry name" value="RuvA domain 2-like"/>
    <property type="match status" value="1"/>
</dbReference>
<dbReference type="STRING" id="1890683.A0A427YVP3"/>
<evidence type="ECO:0000256" key="6">
    <source>
        <dbReference type="ARBA" id="ARBA00023242"/>
    </source>
</evidence>
<dbReference type="CDD" id="cd22325">
    <property type="entry name" value="ERCC1_C-like"/>
    <property type="match status" value="1"/>
</dbReference>
<reference evidence="9 10" key="1">
    <citation type="submission" date="2018-11" db="EMBL/GenBank/DDBJ databases">
        <title>Genome sequence of Saitozyma podzolica DSM 27192.</title>
        <authorList>
            <person name="Aliyu H."/>
            <person name="Gorte O."/>
            <person name="Ochsenreither K."/>
        </authorList>
    </citation>
    <scope>NUCLEOTIDE SEQUENCE [LARGE SCALE GENOMIC DNA]</scope>
    <source>
        <strain evidence="9 10">DSM 27192</strain>
    </source>
</reference>
<dbReference type="EMBL" id="RSCD01000001">
    <property type="protein sequence ID" value="RSH95075.1"/>
    <property type="molecule type" value="Genomic_DNA"/>
</dbReference>
<dbReference type="InterPro" id="IPR047260">
    <property type="entry name" value="ERCC1-like_central_dom"/>
</dbReference>
<protein>
    <submittedName>
        <fullName evidence="9">SsDNA endonuclease and repair protein rad10</fullName>
    </submittedName>
</protein>
<dbReference type="SUPFAM" id="SSF52980">
    <property type="entry name" value="Restriction endonuclease-like"/>
    <property type="match status" value="1"/>
</dbReference>
<accession>A0A427YVP3</accession>
<name>A0A427YVP3_9TREE</name>
<dbReference type="GO" id="GO:0003684">
    <property type="term" value="F:damaged DNA binding"/>
    <property type="evidence" value="ECO:0007669"/>
    <property type="project" value="InterPro"/>
</dbReference>
<feature type="compositionally biased region" description="Low complexity" evidence="7">
    <location>
        <begin position="422"/>
        <end position="434"/>
    </location>
</feature>
<evidence type="ECO:0000256" key="5">
    <source>
        <dbReference type="ARBA" id="ARBA00023204"/>
    </source>
</evidence>
<evidence type="ECO:0000256" key="3">
    <source>
        <dbReference type="ARBA" id="ARBA00022763"/>
    </source>
</evidence>
<keyword evidence="3" id="KW-0227">DNA damage</keyword>
<keyword evidence="9" id="KW-0255">Endonuclease</keyword>
<keyword evidence="9" id="KW-0540">Nuclease</keyword>
<comment type="similarity">
    <text evidence="2">Belongs to the ERCC1/RAD10/SWI10 family.</text>
</comment>
<dbReference type="Pfam" id="PF03834">
    <property type="entry name" value="Rad10"/>
    <property type="match status" value="1"/>
</dbReference>
<dbReference type="GO" id="GO:0006302">
    <property type="term" value="P:double-strand break repair"/>
    <property type="evidence" value="ECO:0007669"/>
    <property type="project" value="UniProtKB-ARBA"/>
</dbReference>
<comment type="caution">
    <text evidence="9">The sequence shown here is derived from an EMBL/GenBank/DDBJ whole genome shotgun (WGS) entry which is preliminary data.</text>
</comment>
<dbReference type="AlphaFoldDB" id="A0A427YVP3"/>
<evidence type="ECO:0000256" key="4">
    <source>
        <dbReference type="ARBA" id="ARBA00023125"/>
    </source>
</evidence>
<feature type="region of interest" description="Disordered" evidence="7">
    <location>
        <begin position="323"/>
        <end position="476"/>
    </location>
</feature>
<evidence type="ECO:0000256" key="2">
    <source>
        <dbReference type="ARBA" id="ARBA00008283"/>
    </source>
</evidence>
<dbReference type="FunFam" id="3.40.50.10130:FF:000001">
    <property type="entry name" value="DNA excision repair protein ERCC-1"/>
    <property type="match status" value="1"/>
</dbReference>
<dbReference type="PANTHER" id="PTHR12749:SF0">
    <property type="entry name" value="DNA EXCISION REPAIR PROTEIN ERCC-1"/>
    <property type="match status" value="1"/>
</dbReference>
<dbReference type="GO" id="GO:0070522">
    <property type="term" value="C:ERCC4-ERCC1 complex"/>
    <property type="evidence" value="ECO:0007669"/>
    <property type="project" value="TreeGrafter"/>
</dbReference>
<keyword evidence="9" id="KW-0378">Hydrolase</keyword>
<dbReference type="Gene3D" id="1.10.150.20">
    <property type="entry name" value="5' to 3' exonuclease, C-terminal subdomain"/>
    <property type="match status" value="1"/>
</dbReference>
<feature type="domain" description="ERCC1-like central" evidence="8">
    <location>
        <begin position="129"/>
        <end position="237"/>
    </location>
</feature>
<evidence type="ECO:0000259" key="8">
    <source>
        <dbReference type="Pfam" id="PF03834"/>
    </source>
</evidence>
<dbReference type="GO" id="GO:0004519">
    <property type="term" value="F:endonuclease activity"/>
    <property type="evidence" value="ECO:0007669"/>
    <property type="project" value="UniProtKB-KW"/>
</dbReference>
<sequence length="476" mass="50982">MQPPPAASGSDNSSTTSLPGLQRASELARPAQTPRTAPGGSMRNASGGLPPIPKPIPNAGSMEGASVTRSVGDAESSSGQAKEPGALGAGASEPPAKPVNRPAASKNAIVYSAVQSLQKIPLTLTPGHPVQRRNPVLHAIKNVSTEVGDIVADYQVGTHNGVLFLSLKYHRLHPEYIHQRVEKMRNMYNVRILMVLCDISEHQASLRELAKYAIINDYTMFVAWSNDEVAQYLATFKSYEHKSADTLKERVHQVYHDQLQHVLTSGKKVNKTDADNLAAQFGSFANITRQPSKVLSNVKGLGATKVTSLVDAFNKPFLVGGLKRTEDDKGASTSASASTSTSTIMRRTEIVTPALDEAGIGQDKSNGRGAGAGKGKERVAGIGEEATEVEGQGSPDWPDEEDDEGQDDEESAAQQRRPRSPSPRGRLPSRSPGLSPGPRPPEGSAWRDPLDDEDEDEDEDEDGEEDGRPAAKRPRV</sequence>
<keyword evidence="10" id="KW-1185">Reference proteome</keyword>
<feature type="compositionally biased region" description="Low complexity" evidence="7">
    <location>
        <begin position="331"/>
        <end position="343"/>
    </location>
</feature>
<evidence type="ECO:0000313" key="9">
    <source>
        <dbReference type="EMBL" id="RSH95075.1"/>
    </source>
</evidence>
<feature type="compositionally biased region" description="Polar residues" evidence="7">
    <location>
        <begin position="9"/>
        <end position="19"/>
    </location>
</feature>
<gene>
    <name evidence="9" type="primary">RAD10</name>
    <name evidence="9" type="ORF">EHS25_000161</name>
</gene>
<proteinExistence type="inferred from homology"/>